<dbReference type="Proteomes" id="UP000515158">
    <property type="component" value="Unplaced"/>
</dbReference>
<evidence type="ECO:0000313" key="3">
    <source>
        <dbReference type="RefSeq" id="XP_034247265.1"/>
    </source>
</evidence>
<dbReference type="InterPro" id="IPR026620">
    <property type="entry name" value="TMEM177"/>
</dbReference>
<keyword evidence="1" id="KW-1133">Transmembrane helix</keyword>
<evidence type="ECO:0000313" key="2">
    <source>
        <dbReference type="Proteomes" id="UP000515158"/>
    </source>
</evidence>
<dbReference type="PANTHER" id="PTHR21824">
    <property type="entry name" value="TRANSMEMBRANE PROTEIN 177"/>
    <property type="match status" value="1"/>
</dbReference>
<dbReference type="AlphaFoldDB" id="A0A6P8Z9H5"/>
<evidence type="ECO:0000313" key="4">
    <source>
        <dbReference type="RefSeq" id="XP_034247266.1"/>
    </source>
</evidence>
<protein>
    <submittedName>
        <fullName evidence="3 4">Uncharacterized protein LOC117648896 isoform X1</fullName>
    </submittedName>
</protein>
<keyword evidence="2" id="KW-1185">Reference proteome</keyword>
<name>A0A6P8Z9H5_THRPL</name>
<feature type="transmembrane region" description="Helical" evidence="1">
    <location>
        <begin position="20"/>
        <end position="42"/>
    </location>
</feature>
<dbReference type="KEGG" id="tpal:117648896"/>
<feature type="transmembrane region" description="Helical" evidence="1">
    <location>
        <begin position="220"/>
        <end position="239"/>
    </location>
</feature>
<feature type="transmembrane region" description="Helical" evidence="1">
    <location>
        <begin position="187"/>
        <end position="208"/>
    </location>
</feature>
<dbReference type="RefSeq" id="XP_034247265.1">
    <property type="nucleotide sequence ID" value="XM_034391374.1"/>
</dbReference>
<organism evidence="3">
    <name type="scientific">Thrips palmi</name>
    <name type="common">Melon thrips</name>
    <dbReference type="NCBI Taxonomy" id="161013"/>
    <lineage>
        <taxon>Eukaryota</taxon>
        <taxon>Metazoa</taxon>
        <taxon>Ecdysozoa</taxon>
        <taxon>Arthropoda</taxon>
        <taxon>Hexapoda</taxon>
        <taxon>Insecta</taxon>
        <taxon>Pterygota</taxon>
        <taxon>Neoptera</taxon>
        <taxon>Paraneoptera</taxon>
        <taxon>Thysanoptera</taxon>
        <taxon>Terebrantia</taxon>
        <taxon>Thripoidea</taxon>
        <taxon>Thripidae</taxon>
        <taxon>Thrips</taxon>
    </lineage>
</organism>
<proteinExistence type="predicted"/>
<evidence type="ECO:0000256" key="1">
    <source>
        <dbReference type="SAM" id="Phobius"/>
    </source>
</evidence>
<dbReference type="OrthoDB" id="110174at2759"/>
<dbReference type="RefSeq" id="XP_034247266.1">
    <property type="nucleotide sequence ID" value="XM_034391375.1"/>
</dbReference>
<dbReference type="GeneID" id="117648896"/>
<reference evidence="3 4" key="1">
    <citation type="submission" date="2025-04" db="UniProtKB">
        <authorList>
            <consortium name="RefSeq"/>
        </authorList>
    </citation>
    <scope>IDENTIFICATION</scope>
    <source>
        <tissue evidence="3 4">Total insect</tissue>
    </source>
</reference>
<gene>
    <name evidence="3 4" type="primary">LOC117648896</name>
</gene>
<sequence length="313" mass="34450">MDKTPGIVSSGPLLKKLPSFSSRGLAAAFVGGSLCVGSFIFATNTVALDWNKVLLQAKRNNAAVEPAPKLKTLLDKVTTDLKLSDSEKKSVKLFTSESDICEVFGTVIFPHGALLGLPETANAESVADITLDIKWFFFQEDEKRPKKITEKIERLKEVSVLSDAAKQFVIAEGLVLARDYNHFTAPALCASLCVLTSFVQGSLFSLGASIKKHPQMKGPVYLASFIMWACAGAFVSGKVKELQLREDMGHLSKEYVDGGVEFYEKLQQQLQLKKDLCGEEIANFFGSYYLVEIVSKRLSNLRKLQSKFGFESL</sequence>
<dbReference type="PANTHER" id="PTHR21824:SF4">
    <property type="entry name" value="TRANSMEMBRANE PROTEIN 177"/>
    <property type="match status" value="1"/>
</dbReference>
<accession>A0A6P8Z9H5</accession>
<keyword evidence="1" id="KW-0472">Membrane</keyword>
<keyword evidence="1" id="KW-0812">Transmembrane</keyword>
<dbReference type="GO" id="GO:0016020">
    <property type="term" value="C:membrane"/>
    <property type="evidence" value="ECO:0007669"/>
    <property type="project" value="TreeGrafter"/>
</dbReference>